<dbReference type="InterPro" id="IPR041916">
    <property type="entry name" value="Anti_sigma_zinc_sf"/>
</dbReference>
<dbReference type="Proteomes" id="UP000400924">
    <property type="component" value="Unassembled WGS sequence"/>
</dbReference>
<evidence type="ECO:0000256" key="4">
    <source>
        <dbReference type="SAM" id="Phobius"/>
    </source>
</evidence>
<evidence type="ECO:0000313" key="5">
    <source>
        <dbReference type="EMBL" id="MPY58284.1"/>
    </source>
</evidence>
<feature type="region of interest" description="Disordered" evidence="3">
    <location>
        <begin position="1"/>
        <end position="25"/>
    </location>
</feature>
<dbReference type="AlphaFoldDB" id="A0A5N8XGC8"/>
<feature type="compositionally biased region" description="Basic and acidic residues" evidence="3">
    <location>
        <begin position="198"/>
        <end position="224"/>
    </location>
</feature>
<name>A0A5N8XGC8_9ACTN</name>
<comment type="caution">
    <text evidence="5">The sequence shown here is derived from an EMBL/GenBank/DDBJ whole genome shotgun (WGS) entry which is preliminary data.</text>
</comment>
<keyword evidence="1" id="KW-0805">Transcription regulation</keyword>
<feature type="region of interest" description="Disordered" evidence="3">
    <location>
        <begin position="172"/>
        <end position="241"/>
    </location>
</feature>
<keyword evidence="6" id="KW-1185">Reference proteome</keyword>
<keyword evidence="4" id="KW-1133">Transmembrane helix</keyword>
<protein>
    <recommendedName>
        <fullName evidence="7">Zf-HC2 domain-containing protein</fullName>
    </recommendedName>
</protein>
<dbReference type="Gene3D" id="1.10.10.1320">
    <property type="entry name" value="Anti-sigma factor, zinc-finger domain"/>
    <property type="match status" value="1"/>
</dbReference>
<proteinExistence type="predicted"/>
<evidence type="ECO:0008006" key="7">
    <source>
        <dbReference type="Google" id="ProtNLM"/>
    </source>
</evidence>
<accession>A0A5N8XGC8</accession>
<evidence type="ECO:0000256" key="3">
    <source>
        <dbReference type="SAM" id="MobiDB-lite"/>
    </source>
</evidence>
<gene>
    <name evidence="5" type="ORF">FNH08_14225</name>
</gene>
<keyword evidence="4" id="KW-0812">Transmembrane</keyword>
<feature type="compositionally biased region" description="Polar residues" evidence="3">
    <location>
        <begin position="180"/>
        <end position="195"/>
    </location>
</feature>
<evidence type="ECO:0000256" key="1">
    <source>
        <dbReference type="ARBA" id="ARBA00023015"/>
    </source>
</evidence>
<evidence type="ECO:0000256" key="2">
    <source>
        <dbReference type="ARBA" id="ARBA00023163"/>
    </source>
</evidence>
<feature type="region of interest" description="Disordered" evidence="3">
    <location>
        <begin position="87"/>
        <end position="147"/>
    </location>
</feature>
<evidence type="ECO:0000313" key="6">
    <source>
        <dbReference type="Proteomes" id="UP000400924"/>
    </source>
</evidence>
<dbReference type="RefSeq" id="WP_322724453.1">
    <property type="nucleotide sequence ID" value="NZ_VJZC01000077.1"/>
</dbReference>
<keyword evidence="4" id="KW-0472">Membrane</keyword>
<feature type="transmembrane region" description="Helical" evidence="4">
    <location>
        <begin position="151"/>
        <end position="169"/>
    </location>
</feature>
<sequence>MTSTTDTAEHPEVTELSDLTEGLLPPSRTADVRQHLDACTLCADVYDSLEEIRGMLGTLPGPPRMPADIAGRIDAALAAEALLNSTAPGPHATTVQGAAHDASRPELDATSGAHVSRETSASAADRPAGHSRAATGPGRPGRKRIARRRSVVLGTVFTAAALGLGTLLAQSMGDSGSGGNPETQRSQDASVSAFSGDTVKHRVESLLAENRTEEKSSEGQDDFRTSTNPPGAKTDGPHKTLTAVDVPGCIAEGIGRSESPLAAQEGEYEGATAYLVVLPDASHTDRVTAYVVDAACVGKTPAPPGDVLLKHSFPRPSAEASTGR</sequence>
<reference evidence="5 6" key="1">
    <citation type="submission" date="2019-07" db="EMBL/GenBank/DDBJ databases">
        <title>New species of Amycolatopsis and Streptomyces.</title>
        <authorList>
            <person name="Duangmal K."/>
            <person name="Teo W.F.A."/>
            <person name="Lipun K."/>
        </authorList>
    </citation>
    <scope>NUCLEOTIDE SEQUENCE [LARGE SCALE GENOMIC DNA]</scope>
    <source>
        <strain evidence="5 6">NBRC 106415</strain>
    </source>
</reference>
<keyword evidence="2" id="KW-0804">Transcription</keyword>
<dbReference type="EMBL" id="VJZC01000077">
    <property type="protein sequence ID" value="MPY58284.1"/>
    <property type="molecule type" value="Genomic_DNA"/>
</dbReference>
<feature type="region of interest" description="Disordered" evidence="3">
    <location>
        <begin position="301"/>
        <end position="324"/>
    </location>
</feature>
<organism evidence="5 6">
    <name type="scientific">Streptomyces spongiae</name>
    <dbReference type="NCBI Taxonomy" id="565072"/>
    <lineage>
        <taxon>Bacteria</taxon>
        <taxon>Bacillati</taxon>
        <taxon>Actinomycetota</taxon>
        <taxon>Actinomycetes</taxon>
        <taxon>Kitasatosporales</taxon>
        <taxon>Streptomycetaceae</taxon>
        <taxon>Streptomyces</taxon>
    </lineage>
</organism>